<dbReference type="SUPFAM" id="SSF81606">
    <property type="entry name" value="PP2C-like"/>
    <property type="match status" value="1"/>
</dbReference>
<dbReference type="AlphaFoldDB" id="A0A1J5F8V7"/>
<protein>
    <recommendedName>
        <fullName evidence="5">PPM-type phosphatase domain-containing protein</fullName>
    </recommendedName>
</protein>
<evidence type="ECO:0000256" key="1">
    <source>
        <dbReference type="SAM" id="Coils"/>
    </source>
</evidence>
<dbReference type="STRING" id="1805236.AUK13_01275"/>
<organism evidence="3 4">
    <name type="scientific">Candidatus Kuenenbacteria bacterium CG2_30_39_24</name>
    <dbReference type="NCBI Taxonomy" id="1805236"/>
    <lineage>
        <taxon>Bacteria</taxon>
        <taxon>Candidatus Kueneniibacteriota</taxon>
    </lineage>
</organism>
<gene>
    <name evidence="3" type="ORF">AUK13_01275</name>
</gene>
<name>A0A1J5F8V7_9BACT</name>
<dbReference type="SUPFAM" id="SSF101898">
    <property type="entry name" value="NHL repeat"/>
    <property type="match status" value="1"/>
</dbReference>
<comment type="caution">
    <text evidence="3">The sequence shown here is derived from an EMBL/GenBank/DDBJ whole genome shotgun (WGS) entry which is preliminary data.</text>
</comment>
<dbReference type="Gene3D" id="2.120.10.30">
    <property type="entry name" value="TolB, C-terminal domain"/>
    <property type="match status" value="1"/>
</dbReference>
<keyword evidence="1" id="KW-0175">Coiled coil</keyword>
<evidence type="ECO:0000313" key="4">
    <source>
        <dbReference type="Proteomes" id="UP000183922"/>
    </source>
</evidence>
<feature type="coiled-coil region" evidence="1">
    <location>
        <begin position="365"/>
        <end position="439"/>
    </location>
</feature>
<dbReference type="EMBL" id="MNYR01000018">
    <property type="protein sequence ID" value="OIP56339.1"/>
    <property type="molecule type" value="Genomic_DNA"/>
</dbReference>
<keyword evidence="2" id="KW-0472">Membrane</keyword>
<keyword evidence="2" id="KW-0812">Transmembrane</keyword>
<sequence>MIYQTKVDKLAISNTKGDYQSYVYVAPSDRQGTTGLGQLFIVAEAKSREKKIPSILNQLVDELSEYYYHSPTKNTEAALETAAQYFNENIGDITGKNLRWLKEKMSILIAAIQDNKLIISNFGGLSAWLFRNNKIHDITAGGNNKDVTGKKILCQLISGQLVDGDVLLLTNNTIFDYFSDEKIKKTVMGLAPTQACAFFKNTLLDYKVSVDFSTIIIKFMAFKKAPQQIIDATAGTNVLKAADNVEILNKAEPGIAAKIFIKLAGWVKNGLAKIYALVKKAGTLKMRGKKEAKKEVGELSGMNVKSEEQIAREDEKKRVKGLAFKKWKSFNIVEYRLILLIILAAILFTGSLFIVNNKKKNQVQNEEFQALVEEINGKINSVEAALIYKDEARAQELLSEANDLLAKLTNNNPQEQYQYQELKNELAKQVKRIYNLETITNPEVLVELPQDFAATSNIYADPNNIIYLARGAEIYKVNTGNKALDKVASITGQIKKLVYFEKNKLLILTKTGEVWIMDTNNYGARKITLELPKKSQLVDLATYGLKIYLLDGGNNNIYKYNYQTTSFGTPSKWLSGEDDLTGNEVIVVDGSVWLAAKDGQISKFFKGKKEVFGLKGAYEKISSQTLLVTNETSNNLYLLDRDKNRILIADKTGQVSKQLLGDELEKIVSIAPNSNERELYLMTVNKVYKIGL</sequence>
<dbReference type="InterPro" id="IPR036457">
    <property type="entry name" value="PPM-type-like_dom_sf"/>
</dbReference>
<dbReference type="InterPro" id="IPR011042">
    <property type="entry name" value="6-blade_b-propeller_TolB-like"/>
</dbReference>
<feature type="transmembrane region" description="Helical" evidence="2">
    <location>
        <begin position="335"/>
        <end position="355"/>
    </location>
</feature>
<proteinExistence type="predicted"/>
<accession>A0A1J5F8V7</accession>
<evidence type="ECO:0008006" key="5">
    <source>
        <dbReference type="Google" id="ProtNLM"/>
    </source>
</evidence>
<dbReference type="Proteomes" id="UP000183922">
    <property type="component" value="Unassembled WGS sequence"/>
</dbReference>
<keyword evidence="2" id="KW-1133">Transmembrane helix</keyword>
<evidence type="ECO:0000256" key="2">
    <source>
        <dbReference type="SAM" id="Phobius"/>
    </source>
</evidence>
<evidence type="ECO:0000313" key="3">
    <source>
        <dbReference type="EMBL" id="OIP56339.1"/>
    </source>
</evidence>
<reference evidence="3 4" key="1">
    <citation type="journal article" date="2016" name="Environ. Microbiol.">
        <title>Genomic resolution of a cold subsurface aquifer community provides metabolic insights for novel microbes adapted to high CO concentrations.</title>
        <authorList>
            <person name="Probst A.J."/>
            <person name="Castelle C.J."/>
            <person name="Singh A."/>
            <person name="Brown C.T."/>
            <person name="Anantharaman K."/>
            <person name="Sharon I."/>
            <person name="Hug L.A."/>
            <person name="Burstein D."/>
            <person name="Emerson J.B."/>
            <person name="Thomas B.C."/>
            <person name="Banfield J.F."/>
        </authorList>
    </citation>
    <scope>NUCLEOTIDE SEQUENCE [LARGE SCALE GENOMIC DNA]</scope>
    <source>
        <strain evidence="3">CG2_30_39_24</strain>
    </source>
</reference>
<dbReference type="Gene3D" id="3.60.40.10">
    <property type="entry name" value="PPM-type phosphatase domain"/>
    <property type="match status" value="1"/>
</dbReference>